<feature type="transmembrane region" description="Helical" evidence="1">
    <location>
        <begin position="300"/>
        <end position="320"/>
    </location>
</feature>
<reference evidence="2" key="1">
    <citation type="journal article" date="2020" name="Stud. Mycol.">
        <title>101 Dothideomycetes genomes: a test case for predicting lifestyles and emergence of pathogens.</title>
        <authorList>
            <person name="Haridas S."/>
            <person name="Albert R."/>
            <person name="Binder M."/>
            <person name="Bloem J."/>
            <person name="Labutti K."/>
            <person name="Salamov A."/>
            <person name="Andreopoulos B."/>
            <person name="Baker S."/>
            <person name="Barry K."/>
            <person name="Bills G."/>
            <person name="Bluhm B."/>
            <person name="Cannon C."/>
            <person name="Castanera R."/>
            <person name="Culley D."/>
            <person name="Daum C."/>
            <person name="Ezra D."/>
            <person name="Gonzalez J."/>
            <person name="Henrissat B."/>
            <person name="Kuo A."/>
            <person name="Liang C."/>
            <person name="Lipzen A."/>
            <person name="Lutzoni F."/>
            <person name="Magnuson J."/>
            <person name="Mondo S."/>
            <person name="Nolan M."/>
            <person name="Ohm R."/>
            <person name="Pangilinan J."/>
            <person name="Park H.-J."/>
            <person name="Ramirez L."/>
            <person name="Alfaro M."/>
            <person name="Sun H."/>
            <person name="Tritt A."/>
            <person name="Yoshinaga Y."/>
            <person name="Zwiers L.-H."/>
            <person name="Turgeon B."/>
            <person name="Goodwin S."/>
            <person name="Spatafora J."/>
            <person name="Crous P."/>
            <person name="Grigoriev I."/>
        </authorList>
    </citation>
    <scope>NUCLEOTIDE SEQUENCE</scope>
    <source>
        <strain evidence="2">Tuck. ex Michener</strain>
    </source>
</reference>
<dbReference type="Proteomes" id="UP000800092">
    <property type="component" value="Unassembled WGS sequence"/>
</dbReference>
<evidence type="ECO:0000313" key="3">
    <source>
        <dbReference type="Proteomes" id="UP000800092"/>
    </source>
</evidence>
<feature type="transmembrane region" description="Helical" evidence="1">
    <location>
        <begin position="237"/>
        <end position="258"/>
    </location>
</feature>
<evidence type="ECO:0000256" key="1">
    <source>
        <dbReference type="SAM" id="Phobius"/>
    </source>
</evidence>
<feature type="transmembrane region" description="Helical" evidence="1">
    <location>
        <begin position="270"/>
        <end position="288"/>
    </location>
</feature>
<keyword evidence="1" id="KW-1133">Transmembrane helix</keyword>
<proteinExistence type="predicted"/>
<keyword evidence="1" id="KW-0812">Transmembrane</keyword>
<feature type="transmembrane region" description="Helical" evidence="1">
    <location>
        <begin position="367"/>
        <end position="389"/>
    </location>
</feature>
<feature type="transmembrane region" description="Helical" evidence="1">
    <location>
        <begin position="160"/>
        <end position="179"/>
    </location>
</feature>
<feature type="transmembrane region" description="Helical" evidence="1">
    <location>
        <begin position="20"/>
        <end position="42"/>
    </location>
</feature>
<sequence length="441" mass="48671">MSSFSLADISNPPHNYTGTLLFIAYIVAALELSQHLTTRLLFLHESRTSRLPASQRPSPAHLLLFSSLAALSFAVLSFHMLSFLLASYSAWCVANGFPRVFAMRELMPRLWSWMTESALFTTFARDLVGVGAGGTAGWREEEGGWVEVRREQEQERGQQVWVWTGMVVAGMMVGGQWMARKGRGRGVSHLWAYFALGQILPMSFTLNLFFITLLCLPKTEARKTEKGRETGSAGSSSPSAMLGAYGIGGLFMVVLYSLSNLQASRWFMDLFLFMRLLLFAPYLIHSVAGNGGWEFPLDPVWELMGGVFLGLWVVVLKLVLVDGQNVVELVAAARSNPAARFLGFFFWPEADAAPGLLDSDDPADEDAFFGLLSGLIVVFCGFGLERFWFCRARRLSSVLWIEATLSGRSSVALLGRWIGPSNYCAAPIASLIPLLHPLSLQ</sequence>
<name>A0A6A6HHC9_VIRVR</name>
<keyword evidence="1" id="KW-0472">Membrane</keyword>
<gene>
    <name evidence="2" type="ORF">EV356DRAFT_511625</name>
</gene>
<accession>A0A6A6HHC9</accession>
<dbReference type="AlphaFoldDB" id="A0A6A6HHC9"/>
<protein>
    <submittedName>
        <fullName evidence="2">Uncharacterized protein</fullName>
    </submittedName>
</protein>
<organism evidence="2 3">
    <name type="scientific">Viridothelium virens</name>
    <name type="common">Speckled blister lichen</name>
    <name type="synonym">Trypethelium virens</name>
    <dbReference type="NCBI Taxonomy" id="1048519"/>
    <lineage>
        <taxon>Eukaryota</taxon>
        <taxon>Fungi</taxon>
        <taxon>Dikarya</taxon>
        <taxon>Ascomycota</taxon>
        <taxon>Pezizomycotina</taxon>
        <taxon>Dothideomycetes</taxon>
        <taxon>Dothideomycetes incertae sedis</taxon>
        <taxon>Trypetheliales</taxon>
        <taxon>Trypetheliaceae</taxon>
        <taxon>Viridothelium</taxon>
    </lineage>
</organism>
<feature type="transmembrane region" description="Helical" evidence="1">
    <location>
        <begin position="62"/>
        <end position="79"/>
    </location>
</feature>
<dbReference type="OrthoDB" id="18595at2759"/>
<evidence type="ECO:0000313" key="2">
    <source>
        <dbReference type="EMBL" id="KAF2237506.1"/>
    </source>
</evidence>
<feature type="transmembrane region" description="Helical" evidence="1">
    <location>
        <begin position="191"/>
        <end position="216"/>
    </location>
</feature>
<keyword evidence="3" id="KW-1185">Reference proteome</keyword>
<dbReference type="EMBL" id="ML991780">
    <property type="protein sequence ID" value="KAF2237506.1"/>
    <property type="molecule type" value="Genomic_DNA"/>
</dbReference>